<name>A0AAE0XI70_9PEZI</name>
<dbReference type="Proteomes" id="UP001270362">
    <property type="component" value="Unassembled WGS sequence"/>
</dbReference>
<reference evidence="2" key="2">
    <citation type="submission" date="2023-06" db="EMBL/GenBank/DDBJ databases">
        <authorList>
            <consortium name="Lawrence Berkeley National Laboratory"/>
            <person name="Haridas S."/>
            <person name="Hensen N."/>
            <person name="Bonometti L."/>
            <person name="Westerberg I."/>
            <person name="Brannstrom I.O."/>
            <person name="Guillou S."/>
            <person name="Cros-Aarteil S."/>
            <person name="Calhoun S."/>
            <person name="Kuo A."/>
            <person name="Mondo S."/>
            <person name="Pangilinan J."/>
            <person name="Riley R."/>
            <person name="Labutti K."/>
            <person name="Andreopoulos B."/>
            <person name="Lipzen A."/>
            <person name="Chen C."/>
            <person name="Yanf M."/>
            <person name="Daum C."/>
            <person name="Ng V."/>
            <person name="Clum A."/>
            <person name="Steindorff A."/>
            <person name="Ohm R."/>
            <person name="Martin F."/>
            <person name="Silar P."/>
            <person name="Natvig D."/>
            <person name="Lalanne C."/>
            <person name="Gautier V."/>
            <person name="Ament-Velasquez S.L."/>
            <person name="Kruys A."/>
            <person name="Hutchinson M.I."/>
            <person name="Powell A.J."/>
            <person name="Barry K."/>
            <person name="Miller A.N."/>
            <person name="Grigoriev I.V."/>
            <person name="Debuchy R."/>
            <person name="Gladieux P."/>
            <person name="Thoren M.H."/>
            <person name="Johannesson H."/>
        </authorList>
    </citation>
    <scope>NUCLEOTIDE SEQUENCE</scope>
    <source>
        <strain evidence="2">CBS 314.62</strain>
    </source>
</reference>
<evidence type="ECO:0000313" key="3">
    <source>
        <dbReference type="Proteomes" id="UP001270362"/>
    </source>
</evidence>
<comment type="caution">
    <text evidence="2">The sequence shown here is derived from an EMBL/GenBank/DDBJ whole genome shotgun (WGS) entry which is preliminary data.</text>
</comment>
<evidence type="ECO:0000256" key="1">
    <source>
        <dbReference type="SAM" id="Phobius"/>
    </source>
</evidence>
<protein>
    <submittedName>
        <fullName evidence="2">Uncharacterized protein</fullName>
    </submittedName>
</protein>
<dbReference type="EMBL" id="JAULSO010000001">
    <property type="protein sequence ID" value="KAK3693696.1"/>
    <property type="molecule type" value="Genomic_DNA"/>
</dbReference>
<feature type="transmembrane region" description="Helical" evidence="1">
    <location>
        <begin position="57"/>
        <end position="76"/>
    </location>
</feature>
<feature type="transmembrane region" description="Helical" evidence="1">
    <location>
        <begin position="88"/>
        <end position="106"/>
    </location>
</feature>
<reference evidence="2" key="1">
    <citation type="journal article" date="2023" name="Mol. Phylogenet. Evol.">
        <title>Genome-scale phylogeny and comparative genomics of the fungal order Sordariales.</title>
        <authorList>
            <person name="Hensen N."/>
            <person name="Bonometti L."/>
            <person name="Westerberg I."/>
            <person name="Brannstrom I.O."/>
            <person name="Guillou S."/>
            <person name="Cros-Aarteil S."/>
            <person name="Calhoun S."/>
            <person name="Haridas S."/>
            <person name="Kuo A."/>
            <person name="Mondo S."/>
            <person name="Pangilinan J."/>
            <person name="Riley R."/>
            <person name="LaButti K."/>
            <person name="Andreopoulos B."/>
            <person name="Lipzen A."/>
            <person name="Chen C."/>
            <person name="Yan M."/>
            <person name="Daum C."/>
            <person name="Ng V."/>
            <person name="Clum A."/>
            <person name="Steindorff A."/>
            <person name="Ohm R.A."/>
            <person name="Martin F."/>
            <person name="Silar P."/>
            <person name="Natvig D.O."/>
            <person name="Lalanne C."/>
            <person name="Gautier V."/>
            <person name="Ament-Velasquez S.L."/>
            <person name="Kruys A."/>
            <person name="Hutchinson M.I."/>
            <person name="Powell A.J."/>
            <person name="Barry K."/>
            <person name="Miller A.N."/>
            <person name="Grigoriev I.V."/>
            <person name="Debuchy R."/>
            <person name="Gladieux P."/>
            <person name="Hiltunen Thoren M."/>
            <person name="Johannesson H."/>
        </authorList>
    </citation>
    <scope>NUCLEOTIDE SEQUENCE</scope>
    <source>
        <strain evidence="2">CBS 314.62</strain>
    </source>
</reference>
<keyword evidence="1" id="KW-0812">Transmembrane</keyword>
<dbReference type="AlphaFoldDB" id="A0AAE0XI70"/>
<proteinExistence type="predicted"/>
<organism evidence="2 3">
    <name type="scientific">Podospora appendiculata</name>
    <dbReference type="NCBI Taxonomy" id="314037"/>
    <lineage>
        <taxon>Eukaryota</taxon>
        <taxon>Fungi</taxon>
        <taxon>Dikarya</taxon>
        <taxon>Ascomycota</taxon>
        <taxon>Pezizomycotina</taxon>
        <taxon>Sordariomycetes</taxon>
        <taxon>Sordariomycetidae</taxon>
        <taxon>Sordariales</taxon>
        <taxon>Podosporaceae</taxon>
        <taxon>Podospora</taxon>
    </lineage>
</organism>
<keyword evidence="1" id="KW-1133">Transmembrane helix</keyword>
<gene>
    <name evidence="2" type="ORF">B0T22DRAFT_47285</name>
</gene>
<sequence>MREILPPVSTVLPRALSKKRGPRSQSNSMAHIVAVCFAHPTIIRASYDMRHDIFIRLFFYIDYSAAFVLASMVGSWSKIGPSPGQPFLYFFSLLFLHCTLFDSPFAHTTRATEMAFLGCLGKAHGSAGGARWWHRLAGTLASKALIIPKYLSIAVQQEMATRGRS</sequence>
<evidence type="ECO:0000313" key="2">
    <source>
        <dbReference type="EMBL" id="KAK3693696.1"/>
    </source>
</evidence>
<keyword evidence="3" id="KW-1185">Reference proteome</keyword>
<keyword evidence="1" id="KW-0472">Membrane</keyword>
<accession>A0AAE0XI70</accession>